<dbReference type="PANTHER" id="PTHR35284">
    <property type="entry name" value="OUTER ENVELOPE PORE PROTEIN 24A, CHLOROPLASTIC-RELATED"/>
    <property type="match status" value="1"/>
</dbReference>
<sequence>MISTTLRGRYKDGVREAITTLTVHGGAVKFNGNFTEATFVSGSSLEGLSFSLEKPGSFLIDYDVPKQDVRFQFMNNMRVMGKPLNFTYTHWKGDNRTVVDGKLAIDSSNKLSANYGFDSGNCKLGYSYVHRGLTTFEPSYDFAKNSWDVDVSQRVYEDNVVKASYQSSSKVLGLEWSKNPSSSGGFKECYESQHFVAKMVLLVTKLRIIQAKQFDLEVVA</sequence>
<dbReference type="GO" id="GO:0034765">
    <property type="term" value="P:regulation of monoatomic ion transmembrane transport"/>
    <property type="evidence" value="ECO:0007669"/>
    <property type="project" value="InterPro"/>
</dbReference>
<gene>
    <name evidence="1" type="ORF">9.EGGPLANT.2</name>
</gene>
<accession>A9XLC8</accession>
<organism evidence="1">
    <name type="scientific">Solanum melongena</name>
    <name type="common">Eggplant</name>
    <name type="synonym">Aubergine</name>
    <dbReference type="NCBI Taxonomy" id="223891"/>
    <lineage>
        <taxon>Eukaryota</taxon>
        <taxon>Viridiplantae</taxon>
        <taxon>Streptophyta</taxon>
        <taxon>Embryophyta</taxon>
        <taxon>Tracheophyta</taxon>
        <taxon>Spermatophyta</taxon>
        <taxon>Magnoliopsida</taxon>
        <taxon>eudicotyledons</taxon>
        <taxon>Gunneridae</taxon>
        <taxon>Pentapetalae</taxon>
        <taxon>asterids</taxon>
        <taxon>lamiids</taxon>
        <taxon>Solanales</taxon>
        <taxon>Solanaceae</taxon>
        <taxon>Solanoideae</taxon>
        <taxon>Solaneae</taxon>
        <taxon>Solanum</taxon>
    </lineage>
</organism>
<dbReference type="InterPro" id="IPR034626">
    <property type="entry name" value="OEP24"/>
</dbReference>
<dbReference type="EMBL" id="EF517791">
    <property type="protein sequence ID" value="ABU45172.1"/>
    <property type="molecule type" value="Genomic_DNA"/>
</dbReference>
<evidence type="ECO:0000313" key="1">
    <source>
        <dbReference type="EMBL" id="ABU45172.1"/>
    </source>
</evidence>
<reference evidence="1" key="1">
    <citation type="journal article" date="2008" name="Genetics">
        <title>Sequencing and comparative analysis of a conserved syntenic segment in the solanaceae.</title>
        <authorList>
            <person name="Wang Y."/>
            <person name="Diehl A."/>
            <person name="Wu F."/>
            <person name="Vrebalov J."/>
            <person name="Giovannoni J."/>
            <person name="Siepel A."/>
            <person name="Tanksley S.D."/>
        </authorList>
    </citation>
    <scope>NUCLEOTIDE SEQUENCE</scope>
</reference>
<protein>
    <submittedName>
        <fullName evidence="1">Uncharacterized protein</fullName>
    </submittedName>
</protein>
<dbReference type="AlphaFoldDB" id="A9XLC8"/>
<dbReference type="PANTHER" id="PTHR35284:SF5">
    <property type="entry name" value="OUTER ENVELOPE PORE PROTEIN 24, CHLOROPLASTIC-LIKE"/>
    <property type="match status" value="1"/>
</dbReference>
<proteinExistence type="predicted"/>
<dbReference type="GO" id="GO:0022843">
    <property type="term" value="F:voltage-gated monoatomic cation channel activity"/>
    <property type="evidence" value="ECO:0007669"/>
    <property type="project" value="InterPro"/>
</dbReference>
<name>A9XLC8_SOLME</name>